<keyword evidence="2" id="KW-0472">Membrane</keyword>
<reference evidence="3" key="2">
    <citation type="submission" date="2025-08" db="UniProtKB">
        <authorList>
            <consortium name="Ensembl"/>
        </authorList>
    </citation>
    <scope>IDENTIFICATION</scope>
</reference>
<dbReference type="AlphaFoldDB" id="A0A8C9S821"/>
<reference evidence="3 4" key="1">
    <citation type="submission" date="2019-04" db="EMBL/GenBank/DDBJ databases">
        <authorList>
            <consortium name="Wellcome Sanger Institute Data Sharing"/>
        </authorList>
    </citation>
    <scope>NUCLEOTIDE SEQUENCE [LARGE SCALE GENOMIC DNA]</scope>
</reference>
<keyword evidence="2" id="KW-1133">Transmembrane helix</keyword>
<keyword evidence="4" id="KW-1185">Reference proteome</keyword>
<dbReference type="Proteomes" id="UP000694397">
    <property type="component" value="Chromosome 8"/>
</dbReference>
<sequence>VNAVPVGQDVPHYLSALLLVIMTVLTPAVREQSKSGGEGHSPKPHSTRQRDSPSPCRFKDCREEIQHFISTFRD</sequence>
<feature type="region of interest" description="Disordered" evidence="1">
    <location>
        <begin position="30"/>
        <end position="57"/>
    </location>
</feature>
<proteinExistence type="predicted"/>
<keyword evidence="2" id="KW-0812">Transmembrane</keyword>
<protein>
    <submittedName>
        <fullName evidence="3">Uncharacterized protein</fullName>
    </submittedName>
</protein>
<feature type="transmembrane region" description="Helical" evidence="2">
    <location>
        <begin position="12"/>
        <end position="29"/>
    </location>
</feature>
<reference evidence="3" key="3">
    <citation type="submission" date="2025-09" db="UniProtKB">
        <authorList>
            <consortium name="Ensembl"/>
        </authorList>
    </citation>
    <scope>IDENTIFICATION</scope>
</reference>
<organism evidence="3 4">
    <name type="scientific">Scleropages formosus</name>
    <name type="common">Asian bonytongue</name>
    <name type="synonym">Osteoglossum formosum</name>
    <dbReference type="NCBI Taxonomy" id="113540"/>
    <lineage>
        <taxon>Eukaryota</taxon>
        <taxon>Metazoa</taxon>
        <taxon>Chordata</taxon>
        <taxon>Craniata</taxon>
        <taxon>Vertebrata</taxon>
        <taxon>Euteleostomi</taxon>
        <taxon>Actinopterygii</taxon>
        <taxon>Neopterygii</taxon>
        <taxon>Teleostei</taxon>
        <taxon>Osteoglossocephala</taxon>
        <taxon>Osteoglossomorpha</taxon>
        <taxon>Osteoglossiformes</taxon>
        <taxon>Osteoglossidae</taxon>
        <taxon>Scleropages</taxon>
    </lineage>
</organism>
<evidence type="ECO:0000256" key="1">
    <source>
        <dbReference type="SAM" id="MobiDB-lite"/>
    </source>
</evidence>
<evidence type="ECO:0000313" key="4">
    <source>
        <dbReference type="Proteomes" id="UP000694397"/>
    </source>
</evidence>
<evidence type="ECO:0000256" key="2">
    <source>
        <dbReference type="SAM" id="Phobius"/>
    </source>
</evidence>
<dbReference type="Ensembl" id="ENSSFOT00015026611.2">
    <property type="protein sequence ID" value="ENSSFOP00015026318.2"/>
    <property type="gene ID" value="ENSSFOG00015016933.2"/>
</dbReference>
<evidence type="ECO:0000313" key="3">
    <source>
        <dbReference type="Ensembl" id="ENSSFOP00015026318.2"/>
    </source>
</evidence>
<name>A0A8C9S821_SCLFO</name>
<accession>A0A8C9S821</accession>